<sequence length="87" mass="9766">MGSSVIKTGGIDIWTDLLIACLVVFVVLAPAFLFRVPADSDAVASASPSKRFSNQNYRNDNIVEARRRRRVEVEQTTERESKPQSRQ</sequence>
<feature type="compositionally biased region" description="Basic and acidic residues" evidence="1">
    <location>
        <begin position="61"/>
        <end position="87"/>
    </location>
</feature>
<feature type="region of interest" description="Disordered" evidence="1">
    <location>
        <begin position="45"/>
        <end position="87"/>
    </location>
</feature>
<comment type="caution">
    <text evidence="2">The sequence shown here is derived from an EMBL/GenBank/DDBJ whole genome shotgun (WGS) entry which is preliminary data.</text>
</comment>
<evidence type="ECO:0000256" key="1">
    <source>
        <dbReference type="SAM" id="MobiDB-lite"/>
    </source>
</evidence>
<dbReference type="AlphaFoldDB" id="A0A833WC44"/>
<keyword evidence="3" id="KW-1185">Reference proteome</keyword>
<feature type="compositionally biased region" description="Polar residues" evidence="1">
    <location>
        <begin position="50"/>
        <end position="59"/>
    </location>
</feature>
<dbReference type="Proteomes" id="UP000602510">
    <property type="component" value="Unassembled WGS sequence"/>
</dbReference>
<gene>
    <name evidence="2" type="ORF">GN244_ATG11139</name>
</gene>
<dbReference type="EMBL" id="WSZM01000261">
    <property type="protein sequence ID" value="KAF4036802.1"/>
    <property type="molecule type" value="Genomic_DNA"/>
</dbReference>
<evidence type="ECO:0000313" key="2">
    <source>
        <dbReference type="EMBL" id="KAF4036802.1"/>
    </source>
</evidence>
<protein>
    <submittedName>
        <fullName evidence="2">Uncharacterized protein</fullName>
    </submittedName>
</protein>
<reference evidence="2" key="1">
    <citation type="submission" date="2020-04" db="EMBL/GenBank/DDBJ databases">
        <title>Hybrid Assembly of Korean Phytophthora infestans isolates.</title>
        <authorList>
            <person name="Prokchorchik M."/>
            <person name="Lee Y."/>
            <person name="Seo J."/>
            <person name="Cho J.-H."/>
            <person name="Park Y.-E."/>
            <person name="Jang D.-C."/>
            <person name="Im J.-S."/>
            <person name="Choi J.-G."/>
            <person name="Park H.-J."/>
            <person name="Lee G.-B."/>
            <person name="Lee Y.-G."/>
            <person name="Hong S.-Y."/>
            <person name="Cho K."/>
            <person name="Sohn K.H."/>
        </authorList>
    </citation>
    <scope>NUCLEOTIDE SEQUENCE</scope>
    <source>
        <strain evidence="2">KR_1_A1</strain>
    </source>
</reference>
<evidence type="ECO:0000313" key="3">
    <source>
        <dbReference type="Proteomes" id="UP000602510"/>
    </source>
</evidence>
<name>A0A833WC44_PHYIN</name>
<organism evidence="2 3">
    <name type="scientific">Phytophthora infestans</name>
    <name type="common">Potato late blight agent</name>
    <name type="synonym">Botrytis infestans</name>
    <dbReference type="NCBI Taxonomy" id="4787"/>
    <lineage>
        <taxon>Eukaryota</taxon>
        <taxon>Sar</taxon>
        <taxon>Stramenopiles</taxon>
        <taxon>Oomycota</taxon>
        <taxon>Peronosporomycetes</taxon>
        <taxon>Peronosporales</taxon>
        <taxon>Peronosporaceae</taxon>
        <taxon>Phytophthora</taxon>
    </lineage>
</organism>
<accession>A0A833WC44</accession>
<proteinExistence type="predicted"/>